<accession>A0A6N9HJY8</accession>
<protein>
    <submittedName>
        <fullName evidence="7">Oligopeptide transporter, OPT family</fullName>
    </submittedName>
</protein>
<feature type="transmembrane region" description="Helical" evidence="6">
    <location>
        <begin position="412"/>
        <end position="431"/>
    </location>
</feature>
<dbReference type="InterPro" id="IPR004814">
    <property type="entry name" value="Oligopep_transpt"/>
</dbReference>
<dbReference type="PANTHER" id="PTHR31645:SF0">
    <property type="entry name" value="OLIGOPEPTIDE TRANSPORTER YGL114W-RELATED"/>
    <property type="match status" value="1"/>
</dbReference>
<feature type="transmembrane region" description="Helical" evidence="6">
    <location>
        <begin position="315"/>
        <end position="337"/>
    </location>
</feature>
<dbReference type="NCBIfam" id="TIGR00733">
    <property type="entry name" value="OPT family oligopeptide transporter"/>
    <property type="match status" value="1"/>
</dbReference>
<feature type="transmembrane region" description="Helical" evidence="6">
    <location>
        <begin position="40"/>
        <end position="59"/>
    </location>
</feature>
<keyword evidence="5 6" id="KW-0472">Membrane</keyword>
<organism evidence="7 8">
    <name type="scientific">Pseudoduganella guangdongensis</name>
    <dbReference type="NCBI Taxonomy" id="2692179"/>
    <lineage>
        <taxon>Bacteria</taxon>
        <taxon>Pseudomonadati</taxon>
        <taxon>Pseudomonadota</taxon>
        <taxon>Betaproteobacteria</taxon>
        <taxon>Burkholderiales</taxon>
        <taxon>Oxalobacteraceae</taxon>
        <taxon>Telluria group</taxon>
        <taxon>Pseudoduganella</taxon>
    </lineage>
</organism>
<dbReference type="AlphaFoldDB" id="A0A6N9HJY8"/>
<dbReference type="InterPro" id="IPR045035">
    <property type="entry name" value="YSL-like"/>
</dbReference>
<feature type="transmembrane region" description="Helical" evidence="6">
    <location>
        <begin position="517"/>
        <end position="535"/>
    </location>
</feature>
<feature type="transmembrane region" description="Helical" evidence="6">
    <location>
        <begin position="214"/>
        <end position="241"/>
    </location>
</feature>
<dbReference type="RefSeq" id="WP_161026953.1">
    <property type="nucleotide sequence ID" value="NZ_WWCJ01000013.1"/>
</dbReference>
<evidence type="ECO:0000256" key="1">
    <source>
        <dbReference type="ARBA" id="ARBA00004141"/>
    </source>
</evidence>
<feature type="transmembrane region" description="Helical" evidence="6">
    <location>
        <begin position="349"/>
        <end position="375"/>
    </location>
</feature>
<dbReference type="GO" id="GO:0016020">
    <property type="term" value="C:membrane"/>
    <property type="evidence" value="ECO:0007669"/>
    <property type="project" value="UniProtKB-SubCell"/>
</dbReference>
<sequence length="661" mass="67320">MSNQSHNNPLEFSVRGIVLGILITLVFTAAQVYLGLKVGLTFATSIPAAVISMALLSAFKDATIQENNIVQTIASSAGTLASVIFVLPGLLMIGWWAQIPFWPTFGACAIGGVLGVMYTVPLRRALVTQSSLPYPEGVAAAEVLKVGTQSRSGAREGKAGLWAVIWGSVASALFAFLAAAKLMAHEVAHFVKVGNGATGLGASSSLALIGAGHLMGITVGIAMLVGLFIAWGVLVPLLTNWAPAAAGVAVADQAIGVWRTEVRMIGAGTIGAAAIVTLATLGKPVLGGLKSAMEASRRAKQGGGDVPREDKDLPIFFVGLVTILSMVPAGWLLASFLSGGPLSSISTTLVVVGIGYILVAGMLAAAVCGYMAGLIGSSNSPVSGLAILTILGAATSVGWVGREIMGPDTAQALIAFALFVTTVVLAVAVIGNDNLQDLKTGQLVGATPWKQQIALIIGVFAGSCVVPPVLELLNHANGFAGAPNANAISDQPLAAPQATLISTLAKGVIGGDLRWDLVGYGALIGLALVVIDFMLKSTSNKKYSLPPLGVGLAIYLPSAVTAPVVVGAVAGYFFEKAMRGRKHGEAASRLSVLVMSGFIVGESLFNVALAGLIVLTNNGEPLAIANGMSEATTMLIAIAAATAVVVGLYRWASNSARAIEA</sequence>
<feature type="transmembrane region" description="Helical" evidence="6">
    <location>
        <begin position="12"/>
        <end position="34"/>
    </location>
</feature>
<dbReference type="PANTHER" id="PTHR31645">
    <property type="entry name" value="OLIGOPEPTIDE TRANSPORTER YGL114W-RELATED"/>
    <property type="match status" value="1"/>
</dbReference>
<name>A0A6N9HJY8_9BURK</name>
<dbReference type="GO" id="GO:0035673">
    <property type="term" value="F:oligopeptide transmembrane transporter activity"/>
    <property type="evidence" value="ECO:0007669"/>
    <property type="project" value="InterPro"/>
</dbReference>
<gene>
    <name evidence="7" type="ORF">GTP41_17960</name>
</gene>
<comment type="caution">
    <text evidence="7">The sequence shown here is derived from an EMBL/GenBank/DDBJ whole genome shotgun (WGS) entry which is preliminary data.</text>
</comment>
<feature type="transmembrane region" description="Helical" evidence="6">
    <location>
        <begin position="451"/>
        <end position="470"/>
    </location>
</feature>
<proteinExistence type="predicted"/>
<evidence type="ECO:0000256" key="3">
    <source>
        <dbReference type="ARBA" id="ARBA00022692"/>
    </source>
</evidence>
<evidence type="ECO:0000313" key="8">
    <source>
        <dbReference type="Proteomes" id="UP000448575"/>
    </source>
</evidence>
<dbReference type="NCBIfam" id="TIGR00728">
    <property type="entry name" value="OPT_sfam"/>
    <property type="match status" value="1"/>
</dbReference>
<keyword evidence="3 6" id="KW-0812">Transmembrane</keyword>
<keyword evidence="4 6" id="KW-1133">Transmembrane helix</keyword>
<evidence type="ECO:0000313" key="7">
    <source>
        <dbReference type="EMBL" id="MYN03981.1"/>
    </source>
</evidence>
<feature type="transmembrane region" description="Helical" evidence="6">
    <location>
        <begin position="555"/>
        <end position="574"/>
    </location>
</feature>
<keyword evidence="2" id="KW-0813">Transport</keyword>
<evidence type="ECO:0000256" key="6">
    <source>
        <dbReference type="SAM" id="Phobius"/>
    </source>
</evidence>
<reference evidence="7 8" key="1">
    <citation type="submission" date="2019-12" db="EMBL/GenBank/DDBJ databases">
        <title>Novel species isolated from a subtropical stream in China.</title>
        <authorList>
            <person name="Lu H."/>
        </authorList>
    </citation>
    <scope>NUCLEOTIDE SEQUENCE [LARGE SCALE GENOMIC DNA]</scope>
    <source>
        <strain evidence="7 8">DS3</strain>
    </source>
</reference>
<feature type="transmembrane region" description="Helical" evidence="6">
    <location>
        <begin position="634"/>
        <end position="652"/>
    </location>
</feature>
<feature type="transmembrane region" description="Helical" evidence="6">
    <location>
        <begin position="159"/>
        <end position="180"/>
    </location>
</feature>
<feature type="transmembrane region" description="Helical" evidence="6">
    <location>
        <begin position="262"/>
        <end position="281"/>
    </location>
</feature>
<keyword evidence="8" id="KW-1185">Reference proteome</keyword>
<feature type="transmembrane region" description="Helical" evidence="6">
    <location>
        <begin position="71"/>
        <end position="95"/>
    </location>
</feature>
<evidence type="ECO:0000256" key="4">
    <source>
        <dbReference type="ARBA" id="ARBA00022989"/>
    </source>
</evidence>
<evidence type="ECO:0000256" key="5">
    <source>
        <dbReference type="ARBA" id="ARBA00023136"/>
    </source>
</evidence>
<dbReference type="EMBL" id="WWCJ01000013">
    <property type="protein sequence ID" value="MYN03981.1"/>
    <property type="molecule type" value="Genomic_DNA"/>
</dbReference>
<dbReference type="InterPro" id="IPR004813">
    <property type="entry name" value="OPT"/>
</dbReference>
<feature type="transmembrane region" description="Helical" evidence="6">
    <location>
        <begin position="586"/>
        <end position="614"/>
    </location>
</feature>
<feature type="transmembrane region" description="Helical" evidence="6">
    <location>
        <begin position="101"/>
        <end position="120"/>
    </location>
</feature>
<dbReference type="Proteomes" id="UP000448575">
    <property type="component" value="Unassembled WGS sequence"/>
</dbReference>
<dbReference type="Pfam" id="PF03169">
    <property type="entry name" value="OPT"/>
    <property type="match status" value="1"/>
</dbReference>
<feature type="transmembrane region" description="Helical" evidence="6">
    <location>
        <begin position="381"/>
        <end position="400"/>
    </location>
</feature>
<evidence type="ECO:0000256" key="2">
    <source>
        <dbReference type="ARBA" id="ARBA00022448"/>
    </source>
</evidence>
<comment type="subcellular location">
    <subcellularLocation>
        <location evidence="1">Membrane</location>
        <topology evidence="1">Multi-pass membrane protein</topology>
    </subcellularLocation>
</comment>